<accession>A0A382E6A3</accession>
<dbReference type="AlphaFoldDB" id="A0A382E6A3"/>
<organism evidence="1">
    <name type="scientific">marine metagenome</name>
    <dbReference type="NCBI Taxonomy" id="408172"/>
    <lineage>
        <taxon>unclassified sequences</taxon>
        <taxon>metagenomes</taxon>
        <taxon>ecological metagenomes</taxon>
    </lineage>
</organism>
<reference evidence="1" key="1">
    <citation type="submission" date="2018-05" db="EMBL/GenBank/DDBJ databases">
        <authorList>
            <person name="Lanie J.A."/>
            <person name="Ng W.-L."/>
            <person name="Kazmierczak K.M."/>
            <person name="Andrzejewski T.M."/>
            <person name="Davidsen T.M."/>
            <person name="Wayne K.J."/>
            <person name="Tettelin H."/>
            <person name="Glass J.I."/>
            <person name="Rusch D."/>
            <person name="Podicherti R."/>
            <person name="Tsui H.-C.T."/>
            <person name="Winkler M.E."/>
        </authorList>
    </citation>
    <scope>NUCLEOTIDE SEQUENCE</scope>
</reference>
<sequence length="68" mass="6919">ITFEDVTGTVVSTGSSRLVTGAMIALDTVEEVNMADDAIGSDQLKTLVTLLIKNSGGSTLKTIYGAGA</sequence>
<dbReference type="EMBL" id="UINC01042901">
    <property type="protein sequence ID" value="SVB46160.1"/>
    <property type="molecule type" value="Genomic_DNA"/>
</dbReference>
<feature type="non-terminal residue" evidence="1">
    <location>
        <position position="1"/>
    </location>
</feature>
<protein>
    <submittedName>
        <fullName evidence="1">Uncharacterized protein</fullName>
    </submittedName>
</protein>
<proteinExistence type="predicted"/>
<gene>
    <name evidence="1" type="ORF">METZ01_LOCUS199014</name>
</gene>
<name>A0A382E6A3_9ZZZZ</name>
<evidence type="ECO:0000313" key="1">
    <source>
        <dbReference type="EMBL" id="SVB46160.1"/>
    </source>
</evidence>